<evidence type="ECO:0000256" key="2">
    <source>
        <dbReference type="ARBA" id="ARBA00022448"/>
    </source>
</evidence>
<protein>
    <recommendedName>
        <fullName evidence="10">ABC transmembrane type-1 domain-containing protein</fullName>
    </recommendedName>
</protein>
<evidence type="ECO:0000256" key="1">
    <source>
        <dbReference type="ARBA" id="ARBA00004127"/>
    </source>
</evidence>
<dbReference type="Gene3D" id="1.20.1560.10">
    <property type="entry name" value="ABC transporter type 1, transmembrane domain"/>
    <property type="match status" value="1"/>
</dbReference>
<keyword evidence="7 9" id="KW-1133">Transmembrane helix</keyword>
<proteinExistence type="predicted"/>
<dbReference type="PROSITE" id="PS50929">
    <property type="entry name" value="ABC_TM1F"/>
    <property type="match status" value="1"/>
</dbReference>
<evidence type="ECO:0000256" key="9">
    <source>
        <dbReference type="SAM" id="Phobius"/>
    </source>
</evidence>
<keyword evidence="12" id="KW-1185">Reference proteome</keyword>
<dbReference type="PANTHER" id="PTHR24223:SF443">
    <property type="entry name" value="MULTIDRUG-RESISTANCE LIKE PROTEIN 1, ISOFORM I"/>
    <property type="match status" value="1"/>
</dbReference>
<evidence type="ECO:0000313" key="11">
    <source>
        <dbReference type="EMBL" id="CAG2067066.1"/>
    </source>
</evidence>
<evidence type="ECO:0000259" key="10">
    <source>
        <dbReference type="PROSITE" id="PS50929"/>
    </source>
</evidence>
<sequence length="173" mass="19501">MFAVLGSVLATLSISIGTIIAARILHSRLLRNVLRLPQSTFDTTPTGRILNRFSSDINTLDVMFPMVLRFCIPHLYRLIAILCVISFSTPIFIVVIIPVSIIYYLIQRIYVATVRQVKRIESITRAPIFSHFEETITGAPTIRAYALEELFTKESEKRVDVNQMAIFPAVVCG</sequence>
<feature type="domain" description="ABC transmembrane type-1" evidence="10">
    <location>
        <begin position="1"/>
        <end position="160"/>
    </location>
</feature>
<keyword evidence="5" id="KW-0547">Nucleotide-binding</keyword>
<keyword evidence="3 9" id="KW-0812">Transmembrane</keyword>
<dbReference type="Proteomes" id="UP001153148">
    <property type="component" value="Unassembled WGS sequence"/>
</dbReference>
<dbReference type="InterPro" id="IPR050173">
    <property type="entry name" value="ABC_transporter_C-like"/>
</dbReference>
<gene>
    <name evidence="11" type="ORF">TPAB3V08_LOCUS14009</name>
</gene>
<keyword evidence="4" id="KW-0677">Repeat</keyword>
<evidence type="ECO:0000313" key="12">
    <source>
        <dbReference type="Proteomes" id="UP001153148"/>
    </source>
</evidence>
<feature type="non-terminal residue" evidence="11">
    <location>
        <position position="173"/>
    </location>
</feature>
<evidence type="ECO:0000256" key="7">
    <source>
        <dbReference type="ARBA" id="ARBA00022989"/>
    </source>
</evidence>
<comment type="subcellular location">
    <subcellularLocation>
        <location evidence="1">Endomembrane system</location>
        <topology evidence="1">Multi-pass membrane protein</topology>
    </subcellularLocation>
</comment>
<keyword evidence="2" id="KW-0813">Transport</keyword>
<evidence type="ECO:0000256" key="6">
    <source>
        <dbReference type="ARBA" id="ARBA00022840"/>
    </source>
</evidence>
<feature type="transmembrane region" description="Helical" evidence="9">
    <location>
        <begin position="75"/>
        <end position="106"/>
    </location>
</feature>
<dbReference type="InterPro" id="IPR036640">
    <property type="entry name" value="ABC1_TM_sf"/>
</dbReference>
<accession>A0ABN7PH12</accession>
<dbReference type="InterPro" id="IPR011527">
    <property type="entry name" value="ABC1_TM_dom"/>
</dbReference>
<evidence type="ECO:0000256" key="3">
    <source>
        <dbReference type="ARBA" id="ARBA00022692"/>
    </source>
</evidence>
<dbReference type="PANTHER" id="PTHR24223">
    <property type="entry name" value="ATP-BINDING CASSETTE SUB-FAMILY C"/>
    <property type="match status" value="1"/>
</dbReference>
<evidence type="ECO:0000256" key="4">
    <source>
        <dbReference type="ARBA" id="ARBA00022737"/>
    </source>
</evidence>
<dbReference type="EMBL" id="CAJPIN010062902">
    <property type="protein sequence ID" value="CAG2067066.1"/>
    <property type="molecule type" value="Genomic_DNA"/>
</dbReference>
<keyword evidence="6" id="KW-0067">ATP-binding</keyword>
<name>A0ABN7PH12_TIMPD</name>
<comment type="caution">
    <text evidence="11">The sequence shown here is derived from an EMBL/GenBank/DDBJ whole genome shotgun (WGS) entry which is preliminary data.</text>
</comment>
<organism evidence="11 12">
    <name type="scientific">Timema podura</name>
    <name type="common">Walking stick</name>
    <dbReference type="NCBI Taxonomy" id="61482"/>
    <lineage>
        <taxon>Eukaryota</taxon>
        <taxon>Metazoa</taxon>
        <taxon>Ecdysozoa</taxon>
        <taxon>Arthropoda</taxon>
        <taxon>Hexapoda</taxon>
        <taxon>Insecta</taxon>
        <taxon>Pterygota</taxon>
        <taxon>Neoptera</taxon>
        <taxon>Polyneoptera</taxon>
        <taxon>Phasmatodea</taxon>
        <taxon>Timematodea</taxon>
        <taxon>Timematoidea</taxon>
        <taxon>Timematidae</taxon>
        <taxon>Timema</taxon>
    </lineage>
</organism>
<dbReference type="Pfam" id="PF00664">
    <property type="entry name" value="ABC_membrane"/>
    <property type="match status" value="1"/>
</dbReference>
<dbReference type="SUPFAM" id="SSF90123">
    <property type="entry name" value="ABC transporter transmembrane region"/>
    <property type="match status" value="1"/>
</dbReference>
<evidence type="ECO:0000256" key="5">
    <source>
        <dbReference type="ARBA" id="ARBA00022741"/>
    </source>
</evidence>
<evidence type="ECO:0000256" key="8">
    <source>
        <dbReference type="ARBA" id="ARBA00023136"/>
    </source>
</evidence>
<keyword evidence="8 9" id="KW-0472">Membrane</keyword>
<reference evidence="11" key="1">
    <citation type="submission" date="2021-03" db="EMBL/GenBank/DDBJ databases">
        <authorList>
            <person name="Tran Van P."/>
        </authorList>
    </citation>
    <scope>NUCLEOTIDE SEQUENCE</scope>
</reference>